<proteinExistence type="predicted"/>
<accession>A0A6C0AKB4</accession>
<keyword evidence="1" id="KW-0472">Membrane</keyword>
<dbReference type="SMART" id="SM00148">
    <property type="entry name" value="PLCXc"/>
    <property type="match status" value="1"/>
</dbReference>
<dbReference type="EMBL" id="MN740676">
    <property type="protein sequence ID" value="QHS80234.1"/>
    <property type="molecule type" value="Genomic_DNA"/>
</dbReference>
<sequence>MDWMKKLDDNRRIRDLNAIPKSHDSGAVHPGKWLECLPWQWAKCQNRSITGQLKVGIRAFDLRFRKLENGTINIPHCFLSNYTLTKVLIEIDKFLEEHPSEIVFLFFKREWNTREQWTEKDTRYVWKKINRYKTIEQSINNNSIVGSLRGKIVPVPEYFIFNHLCKGKLNAYDNLIVNNSWSLKSLCSVTSNIKKFLLECKEDEEYKMLEIQLNYVAFGGVIPPGIASFFTNLWFRNNVKKIKQWNEKPGFIGIDFADKKTCKAIYQMNF</sequence>
<dbReference type="SUPFAM" id="SSF51695">
    <property type="entry name" value="PLC-like phosphodiesterases"/>
    <property type="match status" value="1"/>
</dbReference>
<dbReference type="GO" id="GO:0006629">
    <property type="term" value="P:lipid metabolic process"/>
    <property type="evidence" value="ECO:0007669"/>
    <property type="project" value="InterPro"/>
</dbReference>
<evidence type="ECO:0000256" key="1">
    <source>
        <dbReference type="SAM" id="Phobius"/>
    </source>
</evidence>
<evidence type="ECO:0000259" key="2">
    <source>
        <dbReference type="SMART" id="SM00148"/>
    </source>
</evidence>
<feature type="domain" description="Phosphatidylinositol-specific phospholipase C X" evidence="2">
    <location>
        <begin position="14"/>
        <end position="157"/>
    </location>
</feature>
<reference evidence="3" key="1">
    <citation type="journal article" date="2020" name="Nature">
        <title>Giant virus diversity and host interactions through global metagenomics.</title>
        <authorList>
            <person name="Schulz F."/>
            <person name="Roux S."/>
            <person name="Paez-Espino D."/>
            <person name="Jungbluth S."/>
            <person name="Walsh D.A."/>
            <person name="Denef V.J."/>
            <person name="McMahon K.D."/>
            <person name="Konstantinidis K.T."/>
            <person name="Eloe-Fadrosh E.A."/>
            <person name="Kyrpides N.C."/>
            <person name="Woyke T."/>
        </authorList>
    </citation>
    <scope>NUCLEOTIDE SEQUENCE</scope>
    <source>
        <strain evidence="3">GVMAG-S-1039698-54</strain>
    </source>
</reference>
<dbReference type="GO" id="GO:0008081">
    <property type="term" value="F:phosphoric diester hydrolase activity"/>
    <property type="evidence" value="ECO:0007669"/>
    <property type="project" value="InterPro"/>
</dbReference>
<dbReference type="PROSITE" id="PS50007">
    <property type="entry name" value="PIPLC_X_DOMAIN"/>
    <property type="match status" value="1"/>
</dbReference>
<dbReference type="Gene3D" id="3.20.20.190">
    <property type="entry name" value="Phosphatidylinositol (PI) phosphodiesterase"/>
    <property type="match status" value="1"/>
</dbReference>
<keyword evidence="1" id="KW-1133">Transmembrane helix</keyword>
<feature type="transmembrane region" description="Helical" evidence="1">
    <location>
        <begin position="215"/>
        <end position="235"/>
    </location>
</feature>
<organism evidence="3">
    <name type="scientific">viral metagenome</name>
    <dbReference type="NCBI Taxonomy" id="1070528"/>
    <lineage>
        <taxon>unclassified sequences</taxon>
        <taxon>metagenomes</taxon>
        <taxon>organismal metagenomes</taxon>
    </lineage>
</organism>
<dbReference type="InterPro" id="IPR051057">
    <property type="entry name" value="PI-PLC_domain"/>
</dbReference>
<evidence type="ECO:0000313" key="3">
    <source>
        <dbReference type="EMBL" id="QHS80234.1"/>
    </source>
</evidence>
<dbReference type="Pfam" id="PF00388">
    <property type="entry name" value="PI-PLC-X"/>
    <property type="match status" value="1"/>
</dbReference>
<dbReference type="PANTHER" id="PTHR13593:SF113">
    <property type="entry name" value="SI:DKEY-266F7.9"/>
    <property type="match status" value="1"/>
</dbReference>
<protein>
    <recommendedName>
        <fullName evidence="2">Phosphatidylinositol-specific phospholipase C X domain-containing protein</fullName>
    </recommendedName>
</protein>
<dbReference type="InterPro" id="IPR017946">
    <property type="entry name" value="PLC-like_Pdiesterase_TIM-brl"/>
</dbReference>
<name>A0A6C0AKB4_9ZZZZ</name>
<dbReference type="AlphaFoldDB" id="A0A6C0AKB4"/>
<keyword evidence="1" id="KW-0812">Transmembrane</keyword>
<dbReference type="PANTHER" id="PTHR13593">
    <property type="match status" value="1"/>
</dbReference>
<dbReference type="InterPro" id="IPR000909">
    <property type="entry name" value="PLipase_C_PInositol-sp_X_dom"/>
</dbReference>